<proteinExistence type="predicted"/>
<protein>
    <submittedName>
        <fullName evidence="1">Uncharacterized protein</fullName>
    </submittedName>
</protein>
<dbReference type="STRING" id="1210086.GCA_001613105_01221"/>
<sequence>MNVSLPSIIEDLSVTSVQGQWIQESYAVLFALCSWWPGGSPTWSAGRRT</sequence>
<organism evidence="1 2">
    <name type="scientific">Nocardia pseudobrasiliensis</name>
    <dbReference type="NCBI Taxonomy" id="45979"/>
    <lineage>
        <taxon>Bacteria</taxon>
        <taxon>Bacillati</taxon>
        <taxon>Actinomycetota</taxon>
        <taxon>Actinomycetes</taxon>
        <taxon>Mycobacteriales</taxon>
        <taxon>Nocardiaceae</taxon>
        <taxon>Nocardia</taxon>
    </lineage>
</organism>
<accession>A0A370IFL3</accession>
<dbReference type="RefSeq" id="WP_245997194.1">
    <property type="nucleotide sequence ID" value="NZ_QQBC01000002.1"/>
</dbReference>
<keyword evidence="2" id="KW-1185">Reference proteome</keyword>
<dbReference type="AlphaFoldDB" id="A0A370IFL3"/>
<dbReference type="Proteomes" id="UP000254869">
    <property type="component" value="Unassembled WGS sequence"/>
</dbReference>
<reference evidence="1 2" key="1">
    <citation type="submission" date="2018-07" db="EMBL/GenBank/DDBJ databases">
        <title>Genomic Encyclopedia of Type Strains, Phase IV (KMG-IV): sequencing the most valuable type-strain genomes for metagenomic binning, comparative biology and taxonomic classification.</title>
        <authorList>
            <person name="Goeker M."/>
        </authorList>
    </citation>
    <scope>NUCLEOTIDE SEQUENCE [LARGE SCALE GENOMIC DNA]</scope>
    <source>
        <strain evidence="1 2">DSM 44290</strain>
    </source>
</reference>
<gene>
    <name evidence="1" type="ORF">DFR76_102645</name>
</gene>
<comment type="caution">
    <text evidence="1">The sequence shown here is derived from an EMBL/GenBank/DDBJ whole genome shotgun (WGS) entry which is preliminary data.</text>
</comment>
<evidence type="ECO:0000313" key="1">
    <source>
        <dbReference type="EMBL" id="RDI68244.1"/>
    </source>
</evidence>
<evidence type="ECO:0000313" key="2">
    <source>
        <dbReference type="Proteomes" id="UP000254869"/>
    </source>
</evidence>
<name>A0A370IFL3_9NOCA</name>
<dbReference type="EMBL" id="QQBC01000002">
    <property type="protein sequence ID" value="RDI68244.1"/>
    <property type="molecule type" value="Genomic_DNA"/>
</dbReference>